<protein>
    <recommendedName>
        <fullName evidence="3">Protein kinase domain-containing protein</fullName>
    </recommendedName>
</protein>
<dbReference type="InterPro" id="IPR000719">
    <property type="entry name" value="Prot_kinase_dom"/>
</dbReference>
<keyword evidence="2" id="KW-1133">Transmembrane helix</keyword>
<organism evidence="4 5">
    <name type="scientific">Blattamonas nauphoetae</name>
    <dbReference type="NCBI Taxonomy" id="2049346"/>
    <lineage>
        <taxon>Eukaryota</taxon>
        <taxon>Metamonada</taxon>
        <taxon>Preaxostyla</taxon>
        <taxon>Oxymonadida</taxon>
        <taxon>Blattamonas</taxon>
    </lineage>
</organism>
<proteinExistence type="predicted"/>
<feature type="compositionally biased region" description="Polar residues" evidence="1">
    <location>
        <begin position="3239"/>
        <end position="3255"/>
    </location>
</feature>
<dbReference type="PANTHER" id="PTHR31318">
    <property type="entry name" value="EXPRESSED PROTEIN-RELATED"/>
    <property type="match status" value="1"/>
</dbReference>
<name>A0ABQ9YDU1_9EUKA</name>
<sequence>MQIYVIAIFTSMLRPHISPIPSSTVMNLNNIIKPSFQHESSDSQHSVSLPDGVVHSHDYALISSSIVMKGQPHTSLRYLDASCNRESLITKEGNSPPSNDVHSLFNLQNASLSVVDVVLDMSSETTNHDVKCAVLDSSTIHVSFCEFFWTDLKSLFVLRSSTPSHQASSSLTLAWCTLKNAVHHLTAIVEDMRKDSTSGTLDMNIIGTRIANMKVVGADGVCVSQPNHRNDLCSFEGISTTVSEMRIMNVSSLPGEVKEASSLFSQRMVGSAIWGSNNHLSGSMLRDVNGGGSFLCSNSTFDWCHTTSSERPSILPTSPSTINHPSFPTTHSMSNEDEHVDDPNDPYTGKEYSGENRFNITNVEVTFTRCKFTNMKYKFSSSSAQLAGGSAICLSSSTSSKSTTVSLNSCQFSKCSVDSSSTVYGGCVYLHYMSTTTNTIKACSFDDWYPSTDSNANQYGGGIGTYRTTAPLVITESNFTLSEETTHKNNGGFISSYSPSNTGKSFTIANSRFIGDSTSTGHVIYFNSNTTYSTSSPTGFLSVTDSLIHNTNSKTEILHLAIPSPSGFTRTEITDTTIRFPYIDTPIHPHLFLDCRLKDCSINSGISQRLMLLFSGTSFTGKPTNTSRSSIHLEYTSHVVFHKCDFTDCSVASSQSLISTYSLPSLVVDTCSFTRCSGGQSIFNVRYAPSFFYFCTFTNVTGSRAFVMTTEMNYAYFFESCRFELEETRNMLDFDVYQTDVTCLNETTVTGCSSNRPMYFGTSLTNRKELLTVQFIPGEVSKNEMRVIIPPTDPEVPADEKSTEPEEDAEQPIQTFTSLSDALGNISTTPLLDTVITFSDGSFTEDELLEVSHIVEIVGAGSNISEIHSTQLTTNGLVSKSAGKLTIHSLRLVPSSATSFLNIKSLESLICVSGTSSLAVTNTLFLTITRTSSKPSPVEDVQCASCIEGKTSGEVQVLYCRFGACTTKGRAGAIDLENDVTSAVEIGYCYFDRNYAGEGVPHTVRGDDVVLKSFDDSKLTIDLLTIQSFPSLLSFLVNSKYLIVPPPARLWMTSDGIDDPVTWSYRYKRITDYIFDTFTLQQLLESRLRNNTHTALSTSFSYSETMTPFIFQNSSVSVSFSNYRNSIITVNQQNEVFVKIQNAYLKFDTVQFVFDKLTTPAFDCNDYSSIELRDFAIKLTTTTTLTTPFITSTGPYISVTKPYFDQLFTLDKTPFIQLNRTEKDAYLSYSSATPKFASPLTAPFIVCEGASVFYLSKLTLNMTLEHSASFAYAKDSTVKLSSNKIQLLKSTAQGAFLHLENGAVKISTDSQASDLIPVIPALTSIDPSFTYFDGTTQMPADSSNSSSGEQGGLLFCRNSTVNSSSWWTLSSCSAKQGGVIYLVDSRLEMNGGTFSKCKAQEGGFFYMLDSRLNMYSGTYSNCEAEKGGVAYLVSSTLYLDKLTFVSNSAKLGGVFWVDFGKDFTSTLTWRNSVFTGNSAHDVDENGVDCGKGGAIFVKGTTSSKTSIDLWYSHFEENTADFGNDVFLEETVLKGTNSSRLRNTFSGSYSRFPHLEIEKHNLGEHATCCSLPNLDNAELHRISNFLPFTTLNISNSSNATLTPACKWPDKFCKTLEYALQFLQTTYQNDSLLQRQCKQYDNQMTTDPIVLEKHDLIYASYSTSVTSPHALSLSATYEAKEGVVFTINDASRLTVERIKFSLTPLHQAMMVNSKDGQAAMVNCFVLSESGKTTSRSPIISNGSSLILNTVSFASTLTNSKATLSAPLISFAPEPSGENQVGSGSFKMTNSIFTNLTFEGKTMIEVETTGDVTFTTPTFSNIVSDQKGGKYLTLKGQSFKTQLKPYQWDYKLKTPTHVPSLWGEDISMDDSEKWKRGSLVYWLVSPSSEVVIGLDEDAVDHPNCGSSTFKCSTIDSAISSAEFHSMDTISFSVSTILSSSLSVNSSLTFNSFLNEKRTITFDESSSMILDTPLTTLSLTSLIFTVAATCSSPTLFVVEKGEMKFSSCLIGSSDSLSPLVVPATTTKLIEVKSDGTLILIDTLIQHIKFTHPTQGTALYIHADSTLSFTETTKLKEISSNGKGTHALIDISAGDDAGSLSDLSALLQTWEPSLTHSPRYSKDEINQFGVIFEDETVDELIYSWHPYDKKTMYLHSEGGIHSKCGLSSLPCSSLSTHLEKLGANQVIKVCSALDETVSITTARDLSIMSSDTSNMEVRVSETCSFTSKDFSLSFASISFVPLPTTSNQNTDTTARPGSLFIVESGSLSLTSCSVSSFELSSSPLITHTSGTLTLQSCSVSSITRSSGNGTVLSTEMETGKSLLLDEIEFSSMSSSKESPILALSFPPFDKTNPDPLFDYTLTNLHFNSMTGMESEPPCFISLVGHNLGSWIDVGDGRFKNSYNKDTAFSDLWSVDEEIELSATLLFYLLPSEGPVGVTDSGYDTAKCGSNSVWCWTIELSLTRLSAQNTKKIVVIDEVTLSSSIALPDELTFAGNPSALSMCVVSADGSFVSENIDFTTISKLTFSLPSTQTVEAVIVHSSTKLSLSNLELSSTSESSARFLKVTSGKAEMSEVEIRSSMTPNSILFWILGGTVTASQFRVESGIAQNGTIVRVEGGSLSLTGMTTTSSKPLEGRLISVNNANFNLSDIKLSKQSFNAPLFEFSSFKSSTIDRMNISECFQTNVIAIKDGDELTISNSEFSSIGSVTTNGEDGSDLCGWETSLIEIENTQTSFSHSNLLHIPQGAISISNSPLSLTGCIFSGNSPSNLEWPSRRRNIKCSNGTVSITGIGGGDGLSSPHLWIWTDECSVTKDDKNEHSPLFVPTLSNESSSTLDSTQQFFNVAIVGTTMIPCGLSLEVFEAAFKSKSNEGQPLRFEISSLAPSKWSETELSFVLPQSSLLTLDKKLDHRCRLVFGDGQKTESFSLIGKGKGNMSQAGVITSIVVPIVAAILVALLLIIILIVLCRRRKTKKNASEKESQELDTTDAVDVMKDDGDVQFSTIKPIMGSTGLVHSHSLLMVSNDKEQEQQSQVHDAIALVPFKHVEALMCSEDPKIVTMDPRNTLYHRIHVEKQPDLPKRMIGVRLVNGLTHLLKESPHTDVLTRFSPHWILMDMNHNIALRMDNNPNSLAPVPSQNKESSTKNGEDRRWNAPEQDTKEDGDAKQISIDTNKTVVFRLGLVLWELETELVPFGELDAVNASRQVKAGVMPLIHNWADESFADLVRECLSLAPDERPTLGDVKSRLETLNSNAPVAEQPQPNNGEAAASKLLSN</sequence>
<dbReference type="Proteomes" id="UP001281761">
    <property type="component" value="Unassembled WGS sequence"/>
</dbReference>
<feature type="region of interest" description="Disordered" evidence="1">
    <location>
        <begin position="790"/>
        <end position="811"/>
    </location>
</feature>
<reference evidence="4 5" key="1">
    <citation type="journal article" date="2022" name="bioRxiv">
        <title>Genomics of Preaxostyla Flagellates Illuminates Evolutionary Transitions and the Path Towards Mitochondrial Loss.</title>
        <authorList>
            <person name="Novak L.V.F."/>
            <person name="Treitli S.C."/>
            <person name="Pyrih J."/>
            <person name="Halakuc P."/>
            <person name="Pipaliya S.V."/>
            <person name="Vacek V."/>
            <person name="Brzon O."/>
            <person name="Soukal P."/>
            <person name="Eme L."/>
            <person name="Dacks J.B."/>
            <person name="Karnkowska A."/>
            <person name="Elias M."/>
            <person name="Hampl V."/>
        </authorList>
    </citation>
    <scope>NUCLEOTIDE SEQUENCE [LARGE SCALE GENOMIC DNA]</scope>
    <source>
        <strain evidence="4">NAU3</strain>
        <tissue evidence="4">Gut</tissue>
    </source>
</reference>
<accession>A0ABQ9YDU1</accession>
<dbReference type="PANTHER" id="PTHR31318:SF1">
    <property type="entry name" value="POLYMORPHIC MEMBRANE PROTEIN REPEAT-CONTAINING PROTEIN-RELATED"/>
    <property type="match status" value="1"/>
</dbReference>
<dbReference type="SUPFAM" id="SSF56112">
    <property type="entry name" value="Protein kinase-like (PK-like)"/>
    <property type="match status" value="1"/>
</dbReference>
<keyword evidence="2" id="KW-0812">Transmembrane</keyword>
<feature type="compositionally biased region" description="Polar residues" evidence="1">
    <location>
        <begin position="310"/>
        <end position="333"/>
    </location>
</feature>
<dbReference type="PROSITE" id="PS50011">
    <property type="entry name" value="PROTEIN_KINASE_DOM"/>
    <property type="match status" value="1"/>
</dbReference>
<dbReference type="EMBL" id="JARBJD010000013">
    <property type="protein sequence ID" value="KAK2961922.1"/>
    <property type="molecule type" value="Genomic_DNA"/>
</dbReference>
<feature type="compositionally biased region" description="Polar residues" evidence="1">
    <location>
        <begin position="3118"/>
        <end position="3132"/>
    </location>
</feature>
<feature type="region of interest" description="Disordered" evidence="1">
    <location>
        <begin position="3116"/>
        <end position="3156"/>
    </location>
</feature>
<dbReference type="Gene3D" id="1.10.510.10">
    <property type="entry name" value="Transferase(Phosphotransferase) domain 1"/>
    <property type="match status" value="1"/>
</dbReference>
<dbReference type="InterPro" id="IPR011009">
    <property type="entry name" value="Kinase-like_dom_sf"/>
</dbReference>
<gene>
    <name evidence="4" type="ORF">BLNAU_2978</name>
</gene>
<evidence type="ECO:0000259" key="3">
    <source>
        <dbReference type="PROSITE" id="PS50011"/>
    </source>
</evidence>
<feature type="domain" description="Protein kinase" evidence="3">
    <location>
        <begin position="2915"/>
        <end position="3241"/>
    </location>
</feature>
<evidence type="ECO:0000313" key="5">
    <source>
        <dbReference type="Proteomes" id="UP001281761"/>
    </source>
</evidence>
<keyword evidence="2" id="KW-0472">Membrane</keyword>
<evidence type="ECO:0000256" key="2">
    <source>
        <dbReference type="SAM" id="Phobius"/>
    </source>
</evidence>
<feature type="region of interest" description="Disordered" evidence="1">
    <location>
        <begin position="310"/>
        <end position="344"/>
    </location>
</feature>
<comment type="caution">
    <text evidence="4">The sequence shown here is derived from an EMBL/GenBank/DDBJ whole genome shotgun (WGS) entry which is preliminary data.</text>
</comment>
<feature type="compositionally biased region" description="Basic and acidic residues" evidence="1">
    <location>
        <begin position="3133"/>
        <end position="3156"/>
    </location>
</feature>
<evidence type="ECO:0000256" key="1">
    <source>
        <dbReference type="SAM" id="MobiDB-lite"/>
    </source>
</evidence>
<feature type="transmembrane region" description="Helical" evidence="2">
    <location>
        <begin position="2937"/>
        <end position="2959"/>
    </location>
</feature>
<feature type="region of interest" description="Disordered" evidence="1">
    <location>
        <begin position="3238"/>
        <end position="3266"/>
    </location>
</feature>
<evidence type="ECO:0000313" key="4">
    <source>
        <dbReference type="EMBL" id="KAK2961922.1"/>
    </source>
</evidence>
<keyword evidence="5" id="KW-1185">Reference proteome</keyword>